<organism evidence="2 3">
    <name type="scientific">Nocardioides endophyticus</name>
    <dbReference type="NCBI Taxonomy" id="1353775"/>
    <lineage>
        <taxon>Bacteria</taxon>
        <taxon>Bacillati</taxon>
        <taxon>Actinomycetota</taxon>
        <taxon>Actinomycetes</taxon>
        <taxon>Propionibacteriales</taxon>
        <taxon>Nocardioidaceae</taxon>
        <taxon>Nocardioides</taxon>
    </lineage>
</organism>
<gene>
    <name evidence="2" type="ORF">GCM10023350_05270</name>
</gene>
<sequence length="94" mass="9950">MVILAVIVASLLLLGVIVWLGTRMVAHPDPNAVSAGGSMGTGLGVFDPGAARAREDIDDHKNQTEVVPTPDEDDSLPGWKVDLHRGTVKIPRSE</sequence>
<evidence type="ECO:0000313" key="3">
    <source>
        <dbReference type="Proteomes" id="UP001499882"/>
    </source>
</evidence>
<evidence type="ECO:0000256" key="1">
    <source>
        <dbReference type="SAM" id="MobiDB-lite"/>
    </source>
</evidence>
<protein>
    <submittedName>
        <fullName evidence="2">Uncharacterized protein</fullName>
    </submittedName>
</protein>
<feature type="region of interest" description="Disordered" evidence="1">
    <location>
        <begin position="44"/>
        <end position="80"/>
    </location>
</feature>
<proteinExistence type="predicted"/>
<reference evidence="3" key="1">
    <citation type="journal article" date="2019" name="Int. J. Syst. Evol. Microbiol.">
        <title>The Global Catalogue of Microorganisms (GCM) 10K type strain sequencing project: providing services to taxonomists for standard genome sequencing and annotation.</title>
        <authorList>
            <consortium name="The Broad Institute Genomics Platform"/>
            <consortium name="The Broad Institute Genome Sequencing Center for Infectious Disease"/>
            <person name="Wu L."/>
            <person name="Ma J."/>
        </authorList>
    </citation>
    <scope>NUCLEOTIDE SEQUENCE [LARGE SCALE GENOMIC DNA]</scope>
    <source>
        <strain evidence="3">JCM 18532</strain>
    </source>
</reference>
<accession>A0ABP8YFU7</accession>
<feature type="compositionally biased region" description="Basic and acidic residues" evidence="1">
    <location>
        <begin position="52"/>
        <end position="63"/>
    </location>
</feature>
<dbReference type="EMBL" id="BAABKN010000005">
    <property type="protein sequence ID" value="GAA4725576.1"/>
    <property type="molecule type" value="Genomic_DNA"/>
</dbReference>
<evidence type="ECO:0000313" key="2">
    <source>
        <dbReference type="EMBL" id="GAA4725576.1"/>
    </source>
</evidence>
<comment type="caution">
    <text evidence="2">The sequence shown here is derived from an EMBL/GenBank/DDBJ whole genome shotgun (WGS) entry which is preliminary data.</text>
</comment>
<dbReference type="RefSeq" id="WP_345525010.1">
    <property type="nucleotide sequence ID" value="NZ_BAABKN010000005.1"/>
</dbReference>
<keyword evidence="3" id="KW-1185">Reference proteome</keyword>
<dbReference type="Proteomes" id="UP001499882">
    <property type="component" value="Unassembled WGS sequence"/>
</dbReference>
<name>A0ABP8YFU7_9ACTN</name>